<dbReference type="AlphaFoldDB" id="A0A9Q0TQZ6"/>
<sequence>MRWKICCNMFYTLALVGKREMKAKFCLPIRFAPVREQLVQLMF</sequence>
<evidence type="ECO:0000313" key="2">
    <source>
        <dbReference type="Proteomes" id="UP001151752"/>
    </source>
</evidence>
<proteinExistence type="predicted"/>
<feature type="non-terminal residue" evidence="1">
    <location>
        <position position="43"/>
    </location>
</feature>
<keyword evidence="2" id="KW-1185">Reference proteome</keyword>
<evidence type="ECO:0000313" key="1">
    <source>
        <dbReference type="EMBL" id="KAJ6716192.1"/>
    </source>
</evidence>
<gene>
    <name evidence="1" type="ORF">OIU74_008841</name>
</gene>
<dbReference type="Proteomes" id="UP001151752">
    <property type="component" value="Chromosome 9"/>
</dbReference>
<dbReference type="EMBL" id="JAPFFM010000014">
    <property type="protein sequence ID" value="KAJ6716192.1"/>
    <property type="molecule type" value="Genomic_DNA"/>
</dbReference>
<organism evidence="1 2">
    <name type="scientific">Salix koriyanagi</name>
    <dbReference type="NCBI Taxonomy" id="2511006"/>
    <lineage>
        <taxon>Eukaryota</taxon>
        <taxon>Viridiplantae</taxon>
        <taxon>Streptophyta</taxon>
        <taxon>Embryophyta</taxon>
        <taxon>Tracheophyta</taxon>
        <taxon>Spermatophyta</taxon>
        <taxon>Magnoliopsida</taxon>
        <taxon>eudicotyledons</taxon>
        <taxon>Gunneridae</taxon>
        <taxon>Pentapetalae</taxon>
        <taxon>rosids</taxon>
        <taxon>fabids</taxon>
        <taxon>Malpighiales</taxon>
        <taxon>Salicaceae</taxon>
        <taxon>Saliceae</taxon>
        <taxon>Salix</taxon>
    </lineage>
</organism>
<reference evidence="1" key="1">
    <citation type="submission" date="2022-11" db="EMBL/GenBank/DDBJ databases">
        <authorList>
            <person name="Hyden B.L."/>
            <person name="Feng K."/>
            <person name="Yates T."/>
            <person name="Jawdy S."/>
            <person name="Smart L.B."/>
            <person name="Muchero W."/>
        </authorList>
    </citation>
    <scope>NUCLEOTIDE SEQUENCE</scope>
    <source>
        <tissue evidence="1">Shoot tip</tissue>
    </source>
</reference>
<comment type="caution">
    <text evidence="1">The sequence shown here is derived from an EMBL/GenBank/DDBJ whole genome shotgun (WGS) entry which is preliminary data.</text>
</comment>
<reference evidence="1" key="2">
    <citation type="journal article" date="2023" name="Int. J. Mol. Sci.">
        <title>De Novo Assembly and Annotation of 11 Diverse Shrub Willow (Salix) Genomes Reveals Novel Gene Organization in Sex-Linked Regions.</title>
        <authorList>
            <person name="Hyden B."/>
            <person name="Feng K."/>
            <person name="Yates T.B."/>
            <person name="Jawdy S."/>
            <person name="Cereghino C."/>
            <person name="Smart L.B."/>
            <person name="Muchero W."/>
        </authorList>
    </citation>
    <scope>NUCLEOTIDE SEQUENCE</scope>
    <source>
        <tissue evidence="1">Shoot tip</tissue>
    </source>
</reference>
<name>A0A9Q0TQZ6_9ROSI</name>
<protein>
    <submittedName>
        <fullName evidence="1">Uncharacterized protein</fullName>
    </submittedName>
</protein>
<accession>A0A9Q0TQZ6</accession>